<organism evidence="2 3">
    <name type="scientific">Subtercola lobariae</name>
    <dbReference type="NCBI Taxonomy" id="1588641"/>
    <lineage>
        <taxon>Bacteria</taxon>
        <taxon>Bacillati</taxon>
        <taxon>Actinomycetota</taxon>
        <taxon>Actinomycetes</taxon>
        <taxon>Micrococcales</taxon>
        <taxon>Microbacteriaceae</taxon>
        <taxon>Subtercola</taxon>
    </lineage>
</organism>
<sequence>MVYPILVTGGTGTLGSELVPRLLAAGRTVRILSRSARPNTEGVDYVVGDLETGDGIDAAVAGAEIVVHAAGSAKGDAAKAETLVSALRRAGIARHLLYMSVVGADTTPVVSSIDRSTLGYFEAKRKAELLVSGSGIPFTTLRATQFHSFFVAIVELGLRLPFVPSFAGFRYQPVDVRDVAQRLAELTLREPEGLVEEIGGPRVYPMEDLLKDYLRAIGRKRLVVPMPIPGGAARAQRAGANLALDHATGERTWEEFLAEITAPSSPYKSQSRT</sequence>
<reference evidence="2 3" key="1">
    <citation type="journal article" date="2014" name="Int. J. Syst. Evol. Microbiol.">
        <title>Complete genome sequence of Corynebacterium casei LMG S-19264T (=DSM 44701T), isolated from a smear-ripened cheese.</title>
        <authorList>
            <consortium name="US DOE Joint Genome Institute (JGI-PGF)"/>
            <person name="Walter F."/>
            <person name="Albersmeier A."/>
            <person name="Kalinowski J."/>
            <person name="Ruckert C."/>
        </authorList>
    </citation>
    <scope>NUCLEOTIDE SEQUENCE [LARGE SCALE GENOMIC DNA]</scope>
    <source>
        <strain evidence="2 3">CGMCC 1.12976</strain>
    </source>
</reference>
<comment type="caution">
    <text evidence="2">The sequence shown here is derived from an EMBL/GenBank/DDBJ whole genome shotgun (WGS) entry which is preliminary data.</text>
</comment>
<dbReference type="InterPro" id="IPR036291">
    <property type="entry name" value="NAD(P)-bd_dom_sf"/>
</dbReference>
<evidence type="ECO:0000313" key="2">
    <source>
        <dbReference type="EMBL" id="GGF23093.1"/>
    </source>
</evidence>
<feature type="domain" description="NAD(P)-binding" evidence="1">
    <location>
        <begin position="9"/>
        <end position="146"/>
    </location>
</feature>
<dbReference type="PANTHER" id="PTHR12126:SF11">
    <property type="entry name" value="NADH DEHYDROGENASE [UBIQUINONE] 1 ALPHA SUBCOMPLEX SUBUNIT 9, MITOCHONDRIAL"/>
    <property type="match status" value="1"/>
</dbReference>
<dbReference type="Pfam" id="PF13460">
    <property type="entry name" value="NAD_binding_10"/>
    <property type="match status" value="1"/>
</dbReference>
<evidence type="ECO:0000259" key="1">
    <source>
        <dbReference type="Pfam" id="PF13460"/>
    </source>
</evidence>
<proteinExistence type="predicted"/>
<dbReference type="SUPFAM" id="SSF51735">
    <property type="entry name" value="NAD(P)-binding Rossmann-fold domains"/>
    <property type="match status" value="1"/>
</dbReference>
<dbReference type="InterPro" id="IPR016040">
    <property type="entry name" value="NAD(P)-bd_dom"/>
</dbReference>
<dbReference type="GO" id="GO:0044877">
    <property type="term" value="F:protein-containing complex binding"/>
    <property type="evidence" value="ECO:0007669"/>
    <property type="project" value="TreeGrafter"/>
</dbReference>
<dbReference type="AlphaFoldDB" id="A0A917EY35"/>
<dbReference type="EMBL" id="BMGP01000002">
    <property type="protein sequence ID" value="GGF23093.1"/>
    <property type="molecule type" value="Genomic_DNA"/>
</dbReference>
<dbReference type="PANTHER" id="PTHR12126">
    <property type="entry name" value="NADH-UBIQUINONE OXIDOREDUCTASE 39 KDA SUBUNIT-RELATED"/>
    <property type="match status" value="1"/>
</dbReference>
<dbReference type="Gene3D" id="3.40.50.720">
    <property type="entry name" value="NAD(P)-binding Rossmann-like Domain"/>
    <property type="match status" value="1"/>
</dbReference>
<keyword evidence="3" id="KW-1185">Reference proteome</keyword>
<protein>
    <submittedName>
        <fullName evidence="2">NmrA family transcriptional regulator</fullName>
    </submittedName>
</protein>
<accession>A0A917EY35</accession>
<gene>
    <name evidence="2" type="ORF">GCM10011399_15900</name>
</gene>
<evidence type="ECO:0000313" key="3">
    <source>
        <dbReference type="Proteomes" id="UP000598775"/>
    </source>
</evidence>
<dbReference type="RefSeq" id="WP_188676274.1">
    <property type="nucleotide sequence ID" value="NZ_BMGP01000002.1"/>
</dbReference>
<name>A0A917EY35_9MICO</name>
<dbReference type="Proteomes" id="UP000598775">
    <property type="component" value="Unassembled WGS sequence"/>
</dbReference>
<dbReference type="InterPro" id="IPR051207">
    <property type="entry name" value="ComplexI_NDUFA9_subunit"/>
</dbReference>